<name>A0A0A0LQH4_CUCSA</name>
<protein>
    <submittedName>
        <fullName evidence="2">Uncharacterized protein</fullName>
    </submittedName>
</protein>
<feature type="transmembrane region" description="Helical" evidence="1">
    <location>
        <begin position="20"/>
        <end position="42"/>
    </location>
</feature>
<dbReference type="Gramene" id="KGN63022">
    <property type="protein sequence ID" value="KGN63022"/>
    <property type="gene ID" value="Csa_2G383930"/>
</dbReference>
<accession>A0A0A0LQH4</accession>
<organism evidence="2 3">
    <name type="scientific">Cucumis sativus</name>
    <name type="common">Cucumber</name>
    <dbReference type="NCBI Taxonomy" id="3659"/>
    <lineage>
        <taxon>Eukaryota</taxon>
        <taxon>Viridiplantae</taxon>
        <taxon>Streptophyta</taxon>
        <taxon>Embryophyta</taxon>
        <taxon>Tracheophyta</taxon>
        <taxon>Spermatophyta</taxon>
        <taxon>Magnoliopsida</taxon>
        <taxon>eudicotyledons</taxon>
        <taxon>Gunneridae</taxon>
        <taxon>Pentapetalae</taxon>
        <taxon>rosids</taxon>
        <taxon>fabids</taxon>
        <taxon>Cucurbitales</taxon>
        <taxon>Cucurbitaceae</taxon>
        <taxon>Benincaseae</taxon>
        <taxon>Cucumis</taxon>
    </lineage>
</organism>
<sequence>MVVPTKSSKNTSMWAFLKPLTWKLWVVIGCAFVFMPFIVWILEHRVNEKFNGSVVDQIFNSLCYSFSTMVFVHLNLENLDWEGFPRGSPLVSDISRAILKVTEGDRIREIENQWFKKYRLFEGLFLVTGIASISFVVGYLVVFLYKELPQSWKPNRSFQTIIVELFSTFLATDDIAIAIGRSCEHQD</sequence>
<evidence type="ECO:0000313" key="2">
    <source>
        <dbReference type="EMBL" id="KGN63022.1"/>
    </source>
</evidence>
<reference evidence="2 3" key="4">
    <citation type="journal article" date="2011" name="BMC Genomics">
        <title>RNA-Seq improves annotation of protein-coding genes in the cucumber genome.</title>
        <authorList>
            <person name="Li Z."/>
            <person name="Zhang Z."/>
            <person name="Yan P."/>
            <person name="Huang S."/>
            <person name="Fei Z."/>
            <person name="Lin K."/>
        </authorList>
    </citation>
    <scope>NUCLEOTIDE SEQUENCE [LARGE SCALE GENOMIC DNA]</scope>
    <source>
        <strain evidence="3">cv. 9930</strain>
    </source>
</reference>
<keyword evidence="3" id="KW-1185">Reference proteome</keyword>
<dbReference type="Proteomes" id="UP000029981">
    <property type="component" value="Chromosome 2"/>
</dbReference>
<reference evidence="2 3" key="2">
    <citation type="journal article" date="2009" name="PLoS ONE">
        <title>An integrated genetic and cytogenetic map of the cucumber genome.</title>
        <authorList>
            <person name="Ren Y."/>
            <person name="Zhang Z."/>
            <person name="Liu J."/>
            <person name="Staub J.E."/>
            <person name="Han Y."/>
            <person name="Cheng Z."/>
            <person name="Li X."/>
            <person name="Lu J."/>
            <person name="Miao H."/>
            <person name="Kang H."/>
            <person name="Xie B."/>
            <person name="Gu X."/>
            <person name="Wang X."/>
            <person name="Du Y."/>
            <person name="Jin W."/>
            <person name="Huang S."/>
        </authorList>
    </citation>
    <scope>NUCLEOTIDE SEQUENCE [LARGE SCALE GENOMIC DNA]</scope>
    <source>
        <strain evidence="3">cv. 9930</strain>
    </source>
</reference>
<dbReference type="InterPro" id="IPR015683">
    <property type="entry name" value="Ionotropic_Glu_rcpt"/>
</dbReference>
<reference evidence="2 3" key="1">
    <citation type="journal article" date="2009" name="Nat. Genet.">
        <title>The genome of the cucumber, Cucumis sativus L.</title>
        <authorList>
            <person name="Huang S."/>
            <person name="Li R."/>
            <person name="Zhang Z."/>
            <person name="Li L."/>
            <person name="Gu X."/>
            <person name="Fan W."/>
            <person name="Lucas W.J."/>
            <person name="Wang X."/>
            <person name="Xie B."/>
            <person name="Ni P."/>
            <person name="Ren Y."/>
            <person name="Zhu H."/>
            <person name="Li J."/>
            <person name="Lin K."/>
            <person name="Jin W."/>
            <person name="Fei Z."/>
            <person name="Li G."/>
            <person name="Staub J."/>
            <person name="Kilian A."/>
            <person name="van der Vossen E.A."/>
            <person name="Wu Y."/>
            <person name="Guo J."/>
            <person name="He J."/>
            <person name="Jia Z."/>
            <person name="Ren Y."/>
            <person name="Tian G."/>
            <person name="Lu Y."/>
            <person name="Ruan J."/>
            <person name="Qian W."/>
            <person name="Wang M."/>
            <person name="Huang Q."/>
            <person name="Li B."/>
            <person name="Xuan Z."/>
            <person name="Cao J."/>
            <person name="Asan"/>
            <person name="Wu Z."/>
            <person name="Zhang J."/>
            <person name="Cai Q."/>
            <person name="Bai Y."/>
            <person name="Zhao B."/>
            <person name="Han Y."/>
            <person name="Li Y."/>
            <person name="Li X."/>
            <person name="Wang S."/>
            <person name="Shi Q."/>
            <person name="Liu S."/>
            <person name="Cho W.K."/>
            <person name="Kim J.Y."/>
            <person name="Xu Y."/>
            <person name="Heller-Uszynska K."/>
            <person name="Miao H."/>
            <person name="Cheng Z."/>
            <person name="Zhang S."/>
            <person name="Wu J."/>
            <person name="Yang Y."/>
            <person name="Kang H."/>
            <person name="Li M."/>
            <person name="Liang H."/>
            <person name="Ren X."/>
            <person name="Shi Z."/>
            <person name="Wen M."/>
            <person name="Jian M."/>
            <person name="Yang H."/>
            <person name="Zhang G."/>
            <person name="Yang Z."/>
            <person name="Chen R."/>
            <person name="Liu S."/>
            <person name="Li J."/>
            <person name="Ma L."/>
            <person name="Liu H."/>
            <person name="Zhou Y."/>
            <person name="Zhao J."/>
            <person name="Fang X."/>
            <person name="Li G."/>
            <person name="Fang L."/>
            <person name="Li Y."/>
            <person name="Liu D."/>
            <person name="Zheng H."/>
            <person name="Zhang Y."/>
            <person name="Qin N."/>
            <person name="Li Z."/>
            <person name="Yang G."/>
            <person name="Yang S."/>
            <person name="Bolund L."/>
            <person name="Kristiansen K."/>
            <person name="Zheng H."/>
            <person name="Li S."/>
            <person name="Zhang X."/>
            <person name="Yang H."/>
            <person name="Wang J."/>
            <person name="Sun R."/>
            <person name="Zhang B."/>
            <person name="Jiang S."/>
            <person name="Wang J."/>
            <person name="Du Y."/>
            <person name="Li S."/>
        </authorList>
    </citation>
    <scope>NUCLEOTIDE SEQUENCE [LARGE SCALE GENOMIC DNA]</scope>
    <source>
        <strain evidence="3">cv. 9930</strain>
    </source>
</reference>
<feature type="transmembrane region" description="Helical" evidence="1">
    <location>
        <begin position="124"/>
        <end position="145"/>
    </location>
</feature>
<dbReference type="AlphaFoldDB" id="A0A0A0LQH4"/>
<dbReference type="eggNOG" id="KOG1052">
    <property type="taxonomic scope" value="Eukaryota"/>
</dbReference>
<keyword evidence="1" id="KW-0812">Transmembrane</keyword>
<keyword evidence="1" id="KW-0472">Membrane</keyword>
<evidence type="ECO:0000313" key="3">
    <source>
        <dbReference type="Proteomes" id="UP000029981"/>
    </source>
</evidence>
<reference evidence="2 3" key="3">
    <citation type="journal article" date="2010" name="BMC Genomics">
        <title>Transcriptome sequencing and comparative analysis of cucumber flowers with different sex types.</title>
        <authorList>
            <person name="Guo S."/>
            <person name="Zheng Y."/>
            <person name="Joung J.G."/>
            <person name="Liu S."/>
            <person name="Zhang Z."/>
            <person name="Crasta O.R."/>
            <person name="Sobral B.W."/>
            <person name="Xu Y."/>
            <person name="Huang S."/>
            <person name="Fei Z."/>
        </authorList>
    </citation>
    <scope>NUCLEOTIDE SEQUENCE [LARGE SCALE GENOMIC DNA]</scope>
    <source>
        <strain evidence="3">cv. 9930</strain>
    </source>
</reference>
<dbReference type="SUPFAM" id="SSF53850">
    <property type="entry name" value="Periplasmic binding protein-like II"/>
    <property type="match status" value="1"/>
</dbReference>
<dbReference type="PANTHER" id="PTHR18966">
    <property type="entry name" value="IONOTROPIC GLUTAMATE RECEPTOR"/>
    <property type="match status" value="1"/>
</dbReference>
<dbReference type="EMBL" id="CM002923">
    <property type="protein sequence ID" value="KGN63022.1"/>
    <property type="molecule type" value="Genomic_DNA"/>
</dbReference>
<dbReference type="STRING" id="3659.A0A0A0LQH4"/>
<evidence type="ECO:0000256" key="1">
    <source>
        <dbReference type="SAM" id="Phobius"/>
    </source>
</evidence>
<proteinExistence type="predicted"/>
<keyword evidence="1" id="KW-1133">Transmembrane helix</keyword>
<dbReference type="Gene3D" id="1.10.287.70">
    <property type="match status" value="1"/>
</dbReference>
<gene>
    <name evidence="2" type="ORF">Csa_2G383930</name>
</gene>